<dbReference type="Proteomes" id="UP000886879">
    <property type="component" value="Unassembled WGS sequence"/>
</dbReference>
<feature type="transmembrane region" description="Helical" evidence="1">
    <location>
        <begin position="158"/>
        <end position="178"/>
    </location>
</feature>
<keyword evidence="1" id="KW-1133">Transmembrane helix</keyword>
<evidence type="ECO:0000313" key="2">
    <source>
        <dbReference type="EMBL" id="HIQ61589.1"/>
    </source>
</evidence>
<organism evidence="2 3">
    <name type="scientific">Candidatus Enterenecus faecium</name>
    <dbReference type="NCBI Taxonomy" id="2840780"/>
    <lineage>
        <taxon>Bacteria</taxon>
        <taxon>Bacillati</taxon>
        <taxon>Bacillota</taxon>
        <taxon>Clostridia</taxon>
        <taxon>Eubacteriales</taxon>
        <taxon>Candidatus Enterenecus</taxon>
    </lineage>
</organism>
<reference evidence="2" key="1">
    <citation type="submission" date="2020-10" db="EMBL/GenBank/DDBJ databases">
        <authorList>
            <person name="Gilroy R."/>
        </authorList>
    </citation>
    <scope>NUCLEOTIDE SEQUENCE</scope>
    <source>
        <strain evidence="2">ChiGjej2B2-12916</strain>
    </source>
</reference>
<protein>
    <submittedName>
        <fullName evidence="2">DUF2812 domain-containing protein</fullName>
    </submittedName>
</protein>
<accession>A0A9D0YT63</accession>
<evidence type="ECO:0000256" key="1">
    <source>
        <dbReference type="SAM" id="Phobius"/>
    </source>
</evidence>
<proteinExistence type="predicted"/>
<dbReference type="EMBL" id="DVFO01000090">
    <property type="protein sequence ID" value="HIQ61589.1"/>
    <property type="molecule type" value="Genomic_DNA"/>
</dbReference>
<keyword evidence="1" id="KW-0472">Membrane</keyword>
<dbReference type="InterPro" id="IPR021359">
    <property type="entry name" value="DUF2812"/>
</dbReference>
<evidence type="ECO:0000313" key="3">
    <source>
        <dbReference type="Proteomes" id="UP000886879"/>
    </source>
</evidence>
<name>A0A9D0YT63_9FIRM</name>
<feature type="transmembrane region" description="Helical" evidence="1">
    <location>
        <begin position="231"/>
        <end position="251"/>
    </location>
</feature>
<dbReference type="Pfam" id="PF11193">
    <property type="entry name" value="DUF2812"/>
    <property type="match status" value="1"/>
</dbReference>
<feature type="transmembrane region" description="Helical" evidence="1">
    <location>
        <begin position="127"/>
        <end position="146"/>
    </location>
</feature>
<feature type="transmembrane region" description="Helical" evidence="1">
    <location>
        <begin position="272"/>
        <end position="290"/>
    </location>
</feature>
<feature type="transmembrane region" description="Helical" evidence="1">
    <location>
        <begin position="206"/>
        <end position="225"/>
    </location>
</feature>
<sequence>MKTRKRTWKRLAFFDSGATIRYLEKQARKGWVLENVFGIWWTFRRVEPRTAHVWVTYLDQDAYEPQPSQQVEDLAELGEHTGWKLTVETPTMQVFYNWSAHPLPMETDPVSYVEGMHRALKQGALRVYRVAFALIALFLLVSLWGFSELPLWTLSSRGEWILEGFLLFVAIGAELVPYELWHRKAKKLAAQGEWLDTGPWGRVTRWVLLGYVVLLLAGFVATLVLKPWANARLFVLVTVLLFGIGWNLVLWMRDVLRRRKASWGTNELVTSALYFFLIMAYTSVITFGYMRLDWFSPTAADSWWSQFPDGLPLTVEQLRGDVGDQEFWVSRDGEESLVLGQYQGWQITEEETGPEEDMDTVMYTVTLVKLPILYDLCRDEMLWADHEQVDAAPWLAQEAYRKTDGVRLRTYLLCYQDCVVEIAFGWEPTQEQMQLVGETFGGLQ</sequence>
<gene>
    <name evidence="2" type="ORF">IAD31_08375</name>
</gene>
<dbReference type="AlphaFoldDB" id="A0A9D0YT63"/>
<keyword evidence="1" id="KW-0812">Transmembrane</keyword>
<comment type="caution">
    <text evidence="2">The sequence shown here is derived from an EMBL/GenBank/DDBJ whole genome shotgun (WGS) entry which is preliminary data.</text>
</comment>
<reference evidence="2" key="2">
    <citation type="journal article" date="2021" name="PeerJ">
        <title>Extensive microbial diversity within the chicken gut microbiome revealed by metagenomics and culture.</title>
        <authorList>
            <person name="Gilroy R."/>
            <person name="Ravi A."/>
            <person name="Getino M."/>
            <person name="Pursley I."/>
            <person name="Horton D.L."/>
            <person name="Alikhan N.F."/>
            <person name="Baker D."/>
            <person name="Gharbi K."/>
            <person name="Hall N."/>
            <person name="Watson M."/>
            <person name="Adriaenssens E.M."/>
            <person name="Foster-Nyarko E."/>
            <person name="Jarju S."/>
            <person name="Secka A."/>
            <person name="Antonio M."/>
            <person name="Oren A."/>
            <person name="Chaudhuri R.R."/>
            <person name="La Ragione R."/>
            <person name="Hildebrand F."/>
            <person name="Pallen M.J."/>
        </authorList>
    </citation>
    <scope>NUCLEOTIDE SEQUENCE</scope>
    <source>
        <strain evidence="2">ChiGjej2B2-12916</strain>
    </source>
</reference>